<dbReference type="Proteomes" id="UP000811609">
    <property type="component" value="Chromosome 2"/>
</dbReference>
<reference evidence="3" key="1">
    <citation type="submission" date="2020-12" db="EMBL/GenBank/DDBJ databases">
        <title>WGS assembly of Carya illinoinensis cv. Pawnee.</title>
        <authorList>
            <person name="Platts A."/>
            <person name="Shu S."/>
            <person name="Wright S."/>
            <person name="Barry K."/>
            <person name="Edger P."/>
            <person name="Pires J.C."/>
            <person name="Schmutz J."/>
        </authorList>
    </citation>
    <scope>NUCLEOTIDE SEQUENCE</scope>
    <source>
        <tissue evidence="3">Leaf</tissue>
    </source>
</reference>
<comment type="caution">
    <text evidence="3">The sequence shown here is derived from an EMBL/GenBank/DDBJ whole genome shotgun (WGS) entry which is preliminary data.</text>
</comment>
<dbReference type="AlphaFoldDB" id="A0A8T1RCB1"/>
<keyword evidence="1" id="KW-0175">Coiled coil</keyword>
<feature type="region of interest" description="Disordered" evidence="2">
    <location>
        <begin position="330"/>
        <end position="380"/>
    </location>
</feature>
<name>A0A8T1RCB1_CARIL</name>
<dbReference type="InterPro" id="IPR038745">
    <property type="entry name" value="AT4G37440-like"/>
</dbReference>
<keyword evidence="4" id="KW-1185">Reference proteome</keyword>
<dbReference type="PANTHER" id="PTHR34057:SF10">
    <property type="entry name" value="TRANSPOSASE, PTTA_EN_SPM, PLANT"/>
    <property type="match status" value="1"/>
</dbReference>
<dbReference type="CDD" id="cd11650">
    <property type="entry name" value="AT4G37440_like"/>
    <property type="match status" value="1"/>
</dbReference>
<dbReference type="EMBL" id="CM031810">
    <property type="protein sequence ID" value="KAG6665121.1"/>
    <property type="molecule type" value="Genomic_DNA"/>
</dbReference>
<evidence type="ECO:0000313" key="4">
    <source>
        <dbReference type="Proteomes" id="UP000811609"/>
    </source>
</evidence>
<feature type="coiled-coil region" evidence="1">
    <location>
        <begin position="251"/>
        <end position="278"/>
    </location>
</feature>
<proteinExistence type="predicted"/>
<accession>A0A8T1RCB1</accession>
<protein>
    <submittedName>
        <fullName evidence="3">Uncharacterized protein</fullName>
    </submittedName>
</protein>
<gene>
    <name evidence="3" type="ORF">CIPAW_02G139900</name>
</gene>
<evidence type="ECO:0000256" key="2">
    <source>
        <dbReference type="SAM" id="MobiDB-lite"/>
    </source>
</evidence>
<sequence length="380" mass="42680">MGPDLELQGNLKAAMEFSVSKDNVIASEGSEEKLLQRASNCEDNTFGVEGLLVERAGEHNGIDNMELNITDIIDTIDAVPVEGECQDVTEHSSSFGGTESRTESGLMLTDDEIESHVCASNASVFDGCFDAFRIRKKKLTVHWRQFIRPLMWRCKWIELQIKELQSQALKQLRNKVMARKKRKRVEETADVTPYISQHNLFSYYESKRSIADGAPIEGYCGNLDKIANGSNEFGLNDGWSSLEFGNGDNSLEQILSKIEVAHSQVRKLKTQIDKVLSENPGKFCSINKLSFPKEGILIHNQAAKEELDGFGQVRGWLIEKPQVPLEEQKTIPDLPAETATPKVQSNVKSRSPSKSSFPRHTRRRGRRKAGSKRWSRRSLG</sequence>
<feature type="compositionally biased region" description="Basic residues" evidence="2">
    <location>
        <begin position="357"/>
        <end position="380"/>
    </location>
</feature>
<dbReference type="EMBL" id="CM031810">
    <property type="protein sequence ID" value="KAG6665122.1"/>
    <property type="molecule type" value="Genomic_DNA"/>
</dbReference>
<dbReference type="PANTHER" id="PTHR34057">
    <property type="entry name" value="ELONGATION FACTOR"/>
    <property type="match status" value="1"/>
</dbReference>
<dbReference type="EMBL" id="CM031810">
    <property type="protein sequence ID" value="KAG6665120.1"/>
    <property type="molecule type" value="Genomic_DNA"/>
</dbReference>
<evidence type="ECO:0000256" key="1">
    <source>
        <dbReference type="SAM" id="Coils"/>
    </source>
</evidence>
<organism evidence="3 4">
    <name type="scientific">Carya illinoinensis</name>
    <name type="common">Pecan</name>
    <dbReference type="NCBI Taxonomy" id="32201"/>
    <lineage>
        <taxon>Eukaryota</taxon>
        <taxon>Viridiplantae</taxon>
        <taxon>Streptophyta</taxon>
        <taxon>Embryophyta</taxon>
        <taxon>Tracheophyta</taxon>
        <taxon>Spermatophyta</taxon>
        <taxon>Magnoliopsida</taxon>
        <taxon>eudicotyledons</taxon>
        <taxon>Gunneridae</taxon>
        <taxon>Pentapetalae</taxon>
        <taxon>rosids</taxon>
        <taxon>fabids</taxon>
        <taxon>Fagales</taxon>
        <taxon>Juglandaceae</taxon>
        <taxon>Carya</taxon>
    </lineage>
</organism>
<evidence type="ECO:0000313" key="3">
    <source>
        <dbReference type="EMBL" id="KAG6665120.1"/>
    </source>
</evidence>